<evidence type="ECO:0000313" key="2">
    <source>
        <dbReference type="Proteomes" id="UP000005237"/>
    </source>
</evidence>
<proteinExistence type="predicted"/>
<sequence>MNWDFSEVPYNQSKMYEQLYWYWNAGKTPIYFPATNASANYSSSNWMESCYERFYEMGGKFVVYWLVNGDMYCEVVVIGSHSHYTPSFEQKYLFRGEYKYTWCLLNN</sequence>
<keyword evidence="2" id="KW-1185">Reference proteome</keyword>
<protein>
    <submittedName>
        <fullName evidence="1">Uncharacterized protein</fullName>
    </submittedName>
</protein>
<dbReference type="AlphaFoldDB" id="A0A8R1IKK7"/>
<reference evidence="2" key="1">
    <citation type="submission" date="2010-08" db="EMBL/GenBank/DDBJ databases">
        <authorList>
            <consortium name="Caenorhabditis japonica Sequencing Consortium"/>
            <person name="Wilson R.K."/>
        </authorList>
    </citation>
    <scope>NUCLEOTIDE SEQUENCE [LARGE SCALE GENOMIC DNA]</scope>
    <source>
        <strain evidence="2">DF5081</strain>
    </source>
</reference>
<dbReference type="Proteomes" id="UP000005237">
    <property type="component" value="Unassembled WGS sequence"/>
</dbReference>
<dbReference type="EnsemblMetazoa" id="CJA36831.1">
    <property type="protein sequence ID" value="CJA36831.1"/>
    <property type="gene ID" value="WBGene00212678"/>
</dbReference>
<name>A0A8R1IKK7_CAEJA</name>
<reference evidence="1" key="2">
    <citation type="submission" date="2022-06" db="UniProtKB">
        <authorList>
            <consortium name="EnsemblMetazoa"/>
        </authorList>
    </citation>
    <scope>IDENTIFICATION</scope>
    <source>
        <strain evidence="1">DF5081</strain>
    </source>
</reference>
<organism evidence="1 2">
    <name type="scientific">Caenorhabditis japonica</name>
    <dbReference type="NCBI Taxonomy" id="281687"/>
    <lineage>
        <taxon>Eukaryota</taxon>
        <taxon>Metazoa</taxon>
        <taxon>Ecdysozoa</taxon>
        <taxon>Nematoda</taxon>
        <taxon>Chromadorea</taxon>
        <taxon>Rhabditida</taxon>
        <taxon>Rhabditina</taxon>
        <taxon>Rhabditomorpha</taxon>
        <taxon>Rhabditoidea</taxon>
        <taxon>Rhabditidae</taxon>
        <taxon>Peloderinae</taxon>
        <taxon>Caenorhabditis</taxon>
    </lineage>
</organism>
<evidence type="ECO:0000313" key="1">
    <source>
        <dbReference type="EnsemblMetazoa" id="CJA36831.1"/>
    </source>
</evidence>
<accession>A0A8R1IKK7</accession>